<name>A0A6G1F0I7_9ORYZ</name>
<accession>A0A6G1F0I7</accession>
<dbReference type="Proteomes" id="UP000479710">
    <property type="component" value="Unassembled WGS sequence"/>
</dbReference>
<evidence type="ECO:0000313" key="1">
    <source>
        <dbReference type="EMBL" id="KAF0930406.1"/>
    </source>
</evidence>
<proteinExistence type="predicted"/>
<keyword evidence="2" id="KW-1185">Reference proteome</keyword>
<gene>
    <name evidence="1" type="ORF">E2562_032287</name>
</gene>
<comment type="caution">
    <text evidence="1">The sequence shown here is derived from an EMBL/GenBank/DDBJ whole genome shotgun (WGS) entry which is preliminary data.</text>
</comment>
<organism evidence="1 2">
    <name type="scientific">Oryza meyeriana var. granulata</name>
    <dbReference type="NCBI Taxonomy" id="110450"/>
    <lineage>
        <taxon>Eukaryota</taxon>
        <taxon>Viridiplantae</taxon>
        <taxon>Streptophyta</taxon>
        <taxon>Embryophyta</taxon>
        <taxon>Tracheophyta</taxon>
        <taxon>Spermatophyta</taxon>
        <taxon>Magnoliopsida</taxon>
        <taxon>Liliopsida</taxon>
        <taxon>Poales</taxon>
        <taxon>Poaceae</taxon>
        <taxon>BOP clade</taxon>
        <taxon>Oryzoideae</taxon>
        <taxon>Oryzeae</taxon>
        <taxon>Oryzinae</taxon>
        <taxon>Oryza</taxon>
        <taxon>Oryza meyeriana</taxon>
    </lineage>
</organism>
<reference evidence="1 2" key="1">
    <citation type="submission" date="2019-11" db="EMBL/GenBank/DDBJ databases">
        <title>Whole genome sequence of Oryza granulata.</title>
        <authorList>
            <person name="Li W."/>
        </authorList>
    </citation>
    <scope>NUCLEOTIDE SEQUENCE [LARGE SCALE GENOMIC DNA]</scope>
    <source>
        <strain evidence="2">cv. Menghai</strain>
        <tissue evidence="1">Leaf</tissue>
    </source>
</reference>
<protein>
    <submittedName>
        <fullName evidence="1">Uncharacterized protein</fullName>
    </submittedName>
</protein>
<sequence length="106" mass="12221">MELIYLPKLKHLLAGRVIESSLSSELCTVRMPRKTARSMEILRHVHVSRGEDLVERVGRLNWLRKLAVVLDDGGRDDNIKILLRTISKLNQSGSRRRHRRAWSGKA</sequence>
<dbReference type="EMBL" id="SPHZ02000002">
    <property type="protein sequence ID" value="KAF0930406.1"/>
    <property type="molecule type" value="Genomic_DNA"/>
</dbReference>
<dbReference type="AlphaFoldDB" id="A0A6G1F0I7"/>
<evidence type="ECO:0000313" key="2">
    <source>
        <dbReference type="Proteomes" id="UP000479710"/>
    </source>
</evidence>